<evidence type="ECO:0000259" key="18">
    <source>
        <dbReference type="Pfam" id="PF22468"/>
    </source>
</evidence>
<evidence type="ECO:0000256" key="2">
    <source>
        <dbReference type="ARBA" id="ARBA00004986"/>
    </source>
</evidence>
<evidence type="ECO:0000313" key="20">
    <source>
        <dbReference type="Proteomes" id="UP000664414"/>
    </source>
</evidence>
<dbReference type="Pfam" id="PF22468">
    <property type="entry name" value="ACT_9"/>
    <property type="match status" value="1"/>
</dbReference>
<evidence type="ECO:0000256" key="1">
    <source>
        <dbReference type="ARBA" id="ARBA00004766"/>
    </source>
</evidence>
<name>A0A8J7PJ59_9PROT</name>
<evidence type="ECO:0000256" key="16">
    <source>
        <dbReference type="RuleBase" id="RU004249"/>
    </source>
</evidence>
<evidence type="ECO:0000259" key="17">
    <source>
        <dbReference type="Pfam" id="PF00696"/>
    </source>
</evidence>
<comment type="catalytic activity">
    <reaction evidence="13 15">
        <text>L-aspartate + ATP = 4-phospho-L-aspartate + ADP</text>
        <dbReference type="Rhea" id="RHEA:23776"/>
        <dbReference type="ChEBI" id="CHEBI:29991"/>
        <dbReference type="ChEBI" id="CHEBI:30616"/>
        <dbReference type="ChEBI" id="CHEBI:57535"/>
        <dbReference type="ChEBI" id="CHEBI:456216"/>
        <dbReference type="EC" id="2.7.2.4"/>
    </reaction>
</comment>
<evidence type="ECO:0000256" key="4">
    <source>
        <dbReference type="ARBA" id="ARBA00010122"/>
    </source>
</evidence>
<comment type="pathway">
    <text evidence="3 16">Amino-acid biosynthesis; L-threonine biosynthesis; L-threonine from L-aspartate: step 1/5.</text>
</comment>
<feature type="binding site" evidence="14">
    <location>
        <begin position="7"/>
        <end position="10"/>
    </location>
    <ligand>
        <name>ATP</name>
        <dbReference type="ChEBI" id="CHEBI:30616"/>
    </ligand>
</feature>
<evidence type="ECO:0000256" key="5">
    <source>
        <dbReference type="ARBA" id="ARBA00013059"/>
    </source>
</evidence>
<protein>
    <recommendedName>
        <fullName evidence="6 15">Aspartokinase</fullName>
        <ecNumber evidence="5 15">2.7.2.4</ecNumber>
    </recommendedName>
</protein>
<keyword evidence="7 16" id="KW-0028">Amino-acid biosynthesis</keyword>
<evidence type="ECO:0000313" key="19">
    <source>
        <dbReference type="EMBL" id="MBN9413150.1"/>
    </source>
</evidence>
<comment type="pathway">
    <text evidence="1 16">Amino-acid biosynthesis; L-lysine biosynthesis via DAP pathway; (S)-tetrahydrodipicolinate from L-aspartate: step 1/4.</text>
</comment>
<dbReference type="UniPathway" id="UPA00051">
    <property type="reaction ID" value="UER00462"/>
</dbReference>
<dbReference type="InterPro" id="IPR001048">
    <property type="entry name" value="Asp/Glu/Uridylate_kinase"/>
</dbReference>
<evidence type="ECO:0000256" key="7">
    <source>
        <dbReference type="ARBA" id="ARBA00022605"/>
    </source>
</evidence>
<evidence type="ECO:0000256" key="13">
    <source>
        <dbReference type="ARBA" id="ARBA00047872"/>
    </source>
</evidence>
<comment type="similarity">
    <text evidence="4 15">Belongs to the aspartokinase family.</text>
</comment>
<dbReference type="NCBIfam" id="TIGR00657">
    <property type="entry name" value="asp_kinases"/>
    <property type="match status" value="1"/>
</dbReference>
<keyword evidence="12" id="KW-0457">Lysine biosynthesis</keyword>
<reference evidence="19" key="1">
    <citation type="submission" date="2021-02" db="EMBL/GenBank/DDBJ databases">
        <title>Thiocyanate and organic carbon inputs drive convergent selection for specific autotrophic Afipia and Thiobacillus strains within complex microbiomes.</title>
        <authorList>
            <person name="Huddy R.J."/>
            <person name="Sachdeva R."/>
            <person name="Kadzinga F."/>
            <person name="Kantor R.S."/>
            <person name="Harrison S.T.L."/>
            <person name="Banfield J.F."/>
        </authorList>
    </citation>
    <scope>NUCLEOTIDE SEQUENCE</scope>
    <source>
        <strain evidence="19">SCN18_10_11_15_R4_P_38_20</strain>
    </source>
</reference>
<dbReference type="GO" id="GO:0005829">
    <property type="term" value="C:cytosol"/>
    <property type="evidence" value="ECO:0007669"/>
    <property type="project" value="TreeGrafter"/>
</dbReference>
<dbReference type="CDD" id="cd04261">
    <property type="entry name" value="AAK_AKii-LysC-BS"/>
    <property type="match status" value="1"/>
</dbReference>
<dbReference type="PIRSF" id="PIRSF000726">
    <property type="entry name" value="Asp_kin"/>
    <property type="match status" value="1"/>
</dbReference>
<keyword evidence="8 15" id="KW-0808">Transferase</keyword>
<dbReference type="EC" id="2.7.2.4" evidence="5 15"/>
<gene>
    <name evidence="19" type="ORF">J0H12_04420</name>
</gene>
<proteinExistence type="inferred from homology"/>
<dbReference type="SUPFAM" id="SSF55021">
    <property type="entry name" value="ACT-like"/>
    <property type="match status" value="2"/>
</dbReference>
<feature type="binding site" evidence="14">
    <location>
        <position position="74"/>
    </location>
    <ligand>
        <name>substrate</name>
    </ligand>
</feature>
<dbReference type="InterPro" id="IPR001341">
    <property type="entry name" value="Asp_kinase"/>
</dbReference>
<dbReference type="CDD" id="cd04936">
    <property type="entry name" value="ACT_AKii-LysC-BS-like_2"/>
    <property type="match status" value="1"/>
</dbReference>
<dbReference type="PANTHER" id="PTHR21499:SF3">
    <property type="entry name" value="ASPARTOKINASE"/>
    <property type="match status" value="1"/>
</dbReference>
<dbReference type="InterPro" id="IPR018042">
    <property type="entry name" value="Aspartate_kinase_CS"/>
</dbReference>
<dbReference type="FunFam" id="3.40.1160.10:FF:000002">
    <property type="entry name" value="Aspartokinase"/>
    <property type="match status" value="1"/>
</dbReference>
<dbReference type="AlphaFoldDB" id="A0A8J7PJ59"/>
<evidence type="ECO:0000256" key="15">
    <source>
        <dbReference type="RuleBase" id="RU003448"/>
    </source>
</evidence>
<dbReference type="InterPro" id="IPR036393">
    <property type="entry name" value="AceGlu_kinase-like_sf"/>
</dbReference>
<evidence type="ECO:0000256" key="8">
    <source>
        <dbReference type="ARBA" id="ARBA00022679"/>
    </source>
</evidence>
<dbReference type="UniPathway" id="UPA00034">
    <property type="reaction ID" value="UER00015"/>
</dbReference>
<dbReference type="InterPro" id="IPR054352">
    <property type="entry name" value="ACT_Aspartokinase"/>
</dbReference>
<dbReference type="Proteomes" id="UP000664414">
    <property type="component" value="Unassembled WGS sequence"/>
</dbReference>
<dbReference type="PANTHER" id="PTHR21499">
    <property type="entry name" value="ASPARTATE KINASE"/>
    <property type="match status" value="1"/>
</dbReference>
<dbReference type="Pfam" id="PF00696">
    <property type="entry name" value="AA_kinase"/>
    <property type="match status" value="1"/>
</dbReference>
<feature type="domain" description="Aspartate/glutamate/uridylate kinase" evidence="17">
    <location>
        <begin position="3"/>
        <end position="230"/>
    </location>
</feature>
<feature type="domain" description="Aspartokinase ACT" evidence="18">
    <location>
        <begin position="339"/>
        <end position="396"/>
    </location>
</feature>
<dbReference type="NCBIfam" id="NF005154">
    <property type="entry name" value="PRK06635.1-2"/>
    <property type="match status" value="1"/>
</dbReference>
<comment type="pathway">
    <text evidence="2 16">Amino-acid biosynthesis; L-methionine biosynthesis via de novo pathway; L-homoserine from L-aspartate: step 1/3.</text>
</comment>
<dbReference type="NCBIfam" id="NF005155">
    <property type="entry name" value="PRK06635.1-4"/>
    <property type="match status" value="1"/>
</dbReference>
<dbReference type="PRINTS" id="PR00474">
    <property type="entry name" value="GLU5KINASE"/>
</dbReference>
<sequence length="412" mass="45159">MALIVQKFGGTSVAGIPQIQNAARRIAYECKRGHKVVAVVSAMAGMTDQLLSYIQATTPHPNPQEIDVVLTSGEQITCGLLALALQNFNISARSFLAWQLPLETDATHTKARIREISTQVLEKTLDANVVPIIAGFQGISPEGRLTTFGRGGSDVTAVALAAVLKADRCDLYKDVSGIYTADPKIVAQARKLDQIGYKSMLELASLGSKVIQHRAVELAMTYKIPLRIFSSFEESIGTQIIDEEQMIERPLISGIVANTQEVKVSLEITHEPAKTMARLFECLAQAHISVDMIQHAQLSKAHPFSLSFTIHQTDLQTCLHIFEKEGISAYTIDEKMTKVSVVGVGLRSHGHLTSLLFQTLSAKNIDLFGISTSEIRTSVLINQDFTELAVRTLHHAYDLEHSPHTPHLYVIA</sequence>
<dbReference type="GO" id="GO:0005524">
    <property type="term" value="F:ATP binding"/>
    <property type="evidence" value="ECO:0007669"/>
    <property type="project" value="UniProtKB-KW"/>
</dbReference>
<dbReference type="UniPathway" id="UPA00050">
    <property type="reaction ID" value="UER00461"/>
</dbReference>
<dbReference type="GO" id="GO:0009089">
    <property type="term" value="P:lysine biosynthetic process via diaminopimelate"/>
    <property type="evidence" value="ECO:0007669"/>
    <property type="project" value="UniProtKB-UniPathway"/>
</dbReference>
<organism evidence="19 20">
    <name type="scientific">Candidatus Paracaedimonas acanthamoebae</name>
    <dbReference type="NCBI Taxonomy" id="244581"/>
    <lineage>
        <taxon>Bacteria</taxon>
        <taxon>Pseudomonadati</taxon>
        <taxon>Pseudomonadota</taxon>
        <taxon>Alphaproteobacteria</taxon>
        <taxon>Holosporales</taxon>
        <taxon>Caedimonadaceae</taxon>
        <taxon>Candidatus Paracaedimonas</taxon>
    </lineage>
</organism>
<evidence type="ECO:0000256" key="11">
    <source>
        <dbReference type="ARBA" id="ARBA00022840"/>
    </source>
</evidence>
<evidence type="ECO:0000256" key="14">
    <source>
        <dbReference type="PIRSR" id="PIRSR000726-1"/>
    </source>
</evidence>
<keyword evidence="10 15" id="KW-0418">Kinase</keyword>
<dbReference type="InterPro" id="IPR005260">
    <property type="entry name" value="Asp_kin_monofn"/>
</dbReference>
<keyword evidence="9 14" id="KW-0547">Nucleotide-binding</keyword>
<dbReference type="EMBL" id="JAFKGL010000017">
    <property type="protein sequence ID" value="MBN9413150.1"/>
    <property type="molecule type" value="Genomic_DNA"/>
</dbReference>
<keyword evidence="11 14" id="KW-0067">ATP-binding</keyword>
<dbReference type="InterPro" id="IPR041740">
    <property type="entry name" value="AKii-LysC-BS"/>
</dbReference>
<comment type="caution">
    <text evidence="19">The sequence shown here is derived from an EMBL/GenBank/DDBJ whole genome shotgun (WGS) entry which is preliminary data.</text>
</comment>
<evidence type="ECO:0000256" key="12">
    <source>
        <dbReference type="ARBA" id="ARBA00023154"/>
    </source>
</evidence>
<dbReference type="PROSITE" id="PS00324">
    <property type="entry name" value="ASPARTOKINASE"/>
    <property type="match status" value="1"/>
</dbReference>
<dbReference type="Gene3D" id="3.40.1160.10">
    <property type="entry name" value="Acetylglutamate kinase-like"/>
    <property type="match status" value="1"/>
</dbReference>
<dbReference type="GO" id="GO:0009088">
    <property type="term" value="P:threonine biosynthetic process"/>
    <property type="evidence" value="ECO:0007669"/>
    <property type="project" value="UniProtKB-UniPathway"/>
</dbReference>
<dbReference type="SUPFAM" id="SSF53633">
    <property type="entry name" value="Carbamate kinase-like"/>
    <property type="match status" value="1"/>
</dbReference>
<dbReference type="InterPro" id="IPR045865">
    <property type="entry name" value="ACT-like_dom_sf"/>
</dbReference>
<feature type="binding site" evidence="14">
    <location>
        <position position="179"/>
    </location>
    <ligand>
        <name>ATP</name>
        <dbReference type="ChEBI" id="CHEBI:30616"/>
    </ligand>
</feature>
<dbReference type="GO" id="GO:0009090">
    <property type="term" value="P:homoserine biosynthetic process"/>
    <property type="evidence" value="ECO:0007669"/>
    <property type="project" value="TreeGrafter"/>
</dbReference>
<dbReference type="Gene3D" id="3.30.2130.10">
    <property type="entry name" value="VC0802-like"/>
    <property type="match status" value="1"/>
</dbReference>
<evidence type="ECO:0000256" key="3">
    <source>
        <dbReference type="ARBA" id="ARBA00005139"/>
    </source>
</evidence>
<feature type="binding site" evidence="14">
    <location>
        <begin position="209"/>
        <end position="210"/>
    </location>
    <ligand>
        <name>ATP</name>
        <dbReference type="ChEBI" id="CHEBI:30616"/>
    </ligand>
</feature>
<evidence type="ECO:0000256" key="10">
    <source>
        <dbReference type="ARBA" id="ARBA00022777"/>
    </source>
</evidence>
<evidence type="ECO:0000256" key="6">
    <source>
        <dbReference type="ARBA" id="ARBA00016273"/>
    </source>
</evidence>
<dbReference type="CDD" id="cd04891">
    <property type="entry name" value="ACT_AK-LysC-DapG-like_1"/>
    <property type="match status" value="1"/>
</dbReference>
<dbReference type="InterPro" id="IPR001057">
    <property type="entry name" value="Glu/AcGlu_kinase"/>
</dbReference>
<feature type="binding site" evidence="14">
    <location>
        <position position="47"/>
    </location>
    <ligand>
        <name>substrate</name>
    </ligand>
</feature>
<dbReference type="GO" id="GO:0004072">
    <property type="term" value="F:aspartate kinase activity"/>
    <property type="evidence" value="ECO:0007669"/>
    <property type="project" value="UniProtKB-EC"/>
</dbReference>
<accession>A0A8J7PJ59</accession>
<evidence type="ECO:0000256" key="9">
    <source>
        <dbReference type="ARBA" id="ARBA00022741"/>
    </source>
</evidence>